<reference evidence="3" key="1">
    <citation type="journal article" date="2023" name="Microbiol Resour">
        <title>Genome Sequences of Rhodoplanes serenus and Two Thermotolerant Strains, Rhodoplanes tepidamans and 'Rhodoplanes cryptolactis,' Further Refine the Genus.</title>
        <authorList>
            <person name="Rayyan A.A."/>
            <person name="Kyndt J.A."/>
        </authorList>
    </citation>
    <scope>NUCLEOTIDE SEQUENCE</scope>
    <source>
        <strain evidence="3">DSM 9987</strain>
    </source>
</reference>
<keyword evidence="4" id="KW-1185">Reference proteome</keyword>
<dbReference type="InterPro" id="IPR011251">
    <property type="entry name" value="Luciferase-like_dom"/>
</dbReference>
<comment type="caution">
    <text evidence="3">The sequence shown here is derived from an EMBL/GenBank/DDBJ whole genome shotgun (WGS) entry which is preliminary data.</text>
</comment>
<accession>A0ABT5JCQ7</accession>
<dbReference type="InterPro" id="IPR036661">
    <property type="entry name" value="Luciferase-like_sf"/>
</dbReference>
<dbReference type="Gene3D" id="3.20.20.30">
    <property type="entry name" value="Luciferase-like domain"/>
    <property type="match status" value="1"/>
</dbReference>
<feature type="domain" description="Luciferase-like" evidence="2">
    <location>
        <begin position="6"/>
        <end position="314"/>
    </location>
</feature>
<dbReference type="EMBL" id="JAQQLI010000024">
    <property type="protein sequence ID" value="MDC7787146.1"/>
    <property type="molecule type" value="Genomic_DNA"/>
</dbReference>
<dbReference type="RefSeq" id="WP_272777990.1">
    <property type="nucleotide sequence ID" value="NZ_JAQQLI010000024.1"/>
</dbReference>
<evidence type="ECO:0000313" key="4">
    <source>
        <dbReference type="Proteomes" id="UP001165652"/>
    </source>
</evidence>
<name>A0ABT5JCQ7_RHOTP</name>
<evidence type="ECO:0000313" key="3">
    <source>
        <dbReference type="EMBL" id="MDC7787146.1"/>
    </source>
</evidence>
<protein>
    <submittedName>
        <fullName evidence="3">LLM class flavin-dependent oxidoreductase</fullName>
    </submittedName>
</protein>
<sequence length="342" mass="34498">MTSLPQLGIRLHGGQTPGACVALATAADAAGLSGLWFAENAFARGILPAAAACALATRRVAINAGVFNPFSRHPTMMAMEIGAIDELSNGRAGLSIGSGIASAVAKLGMNAEKPVPALRDTLVIVRGLLRGEEVDHAGPAFTARKVRLDHAARADIPILVAGRGNLTARLAGELADGLIVSNMCSAAFAGRVGALMQEARQAAGRTGRARVVQYLPCAVHRDRAVALAAGKRAVGAMVPGFWALGQRLASAKEALTDGTGIAEAEFAAAAARLRAGEDAAAVLDERYTDAFALAGTPDDCLAAAARYAAAGVTELALTFEGETAAADIATIGAALGAAAGRA</sequence>
<organism evidence="3 4">
    <name type="scientific">Rhodoplanes tepidamans</name>
    <name type="common">Rhodoplanes cryptolactis</name>
    <dbReference type="NCBI Taxonomy" id="200616"/>
    <lineage>
        <taxon>Bacteria</taxon>
        <taxon>Pseudomonadati</taxon>
        <taxon>Pseudomonadota</taxon>
        <taxon>Alphaproteobacteria</taxon>
        <taxon>Hyphomicrobiales</taxon>
        <taxon>Nitrobacteraceae</taxon>
        <taxon>Rhodoplanes</taxon>
    </lineage>
</organism>
<dbReference type="InterPro" id="IPR050564">
    <property type="entry name" value="F420-G6PD/mer"/>
</dbReference>
<proteinExistence type="predicted"/>
<dbReference type="PANTHER" id="PTHR43244">
    <property type="match status" value="1"/>
</dbReference>
<dbReference type="CDD" id="cd01097">
    <property type="entry name" value="Tetrahydromethanopterin_reductase"/>
    <property type="match status" value="1"/>
</dbReference>
<evidence type="ECO:0000256" key="1">
    <source>
        <dbReference type="ARBA" id="ARBA00023002"/>
    </source>
</evidence>
<dbReference type="Proteomes" id="UP001165652">
    <property type="component" value="Unassembled WGS sequence"/>
</dbReference>
<dbReference type="SUPFAM" id="SSF51679">
    <property type="entry name" value="Bacterial luciferase-like"/>
    <property type="match status" value="1"/>
</dbReference>
<dbReference type="PANTHER" id="PTHR43244:SF1">
    <property type="entry name" value="5,10-METHYLENETETRAHYDROMETHANOPTERIN REDUCTASE"/>
    <property type="match status" value="1"/>
</dbReference>
<reference evidence="3" key="2">
    <citation type="submission" date="2023-02" db="EMBL/GenBank/DDBJ databases">
        <authorList>
            <person name="Rayyan A."/>
            <person name="Meyer T."/>
            <person name="Kyndt J.A."/>
        </authorList>
    </citation>
    <scope>NUCLEOTIDE SEQUENCE</scope>
    <source>
        <strain evidence="3">DSM 9987</strain>
    </source>
</reference>
<keyword evidence="1" id="KW-0560">Oxidoreductase</keyword>
<dbReference type="Pfam" id="PF00296">
    <property type="entry name" value="Bac_luciferase"/>
    <property type="match status" value="1"/>
</dbReference>
<gene>
    <name evidence="3" type="ORF">PQJ73_15755</name>
</gene>
<evidence type="ECO:0000259" key="2">
    <source>
        <dbReference type="Pfam" id="PF00296"/>
    </source>
</evidence>